<feature type="domain" description="Cadherin" evidence="13">
    <location>
        <begin position="3781"/>
        <end position="3912"/>
    </location>
</feature>
<dbReference type="InterPro" id="IPR001791">
    <property type="entry name" value="Laminin_G"/>
</dbReference>
<dbReference type="InterPro" id="IPR015919">
    <property type="entry name" value="Cadherin-like_sf"/>
</dbReference>
<feature type="region of interest" description="Disordered" evidence="8">
    <location>
        <begin position="238"/>
        <end position="411"/>
    </location>
</feature>
<feature type="domain" description="Cadherin" evidence="13">
    <location>
        <begin position="132"/>
        <end position="257"/>
    </location>
</feature>
<dbReference type="InterPro" id="IPR000742">
    <property type="entry name" value="EGF"/>
</dbReference>
<dbReference type="PROSITE" id="PS50026">
    <property type="entry name" value="EGF_3"/>
    <property type="match status" value="4"/>
</dbReference>
<comment type="caution">
    <text evidence="7">Lacks conserved residue(s) required for the propagation of feature annotation.</text>
</comment>
<dbReference type="InterPro" id="IPR002126">
    <property type="entry name" value="Cadherin-like_dom"/>
</dbReference>
<evidence type="ECO:0000313" key="15">
    <source>
        <dbReference type="Proteomes" id="UP001642540"/>
    </source>
</evidence>
<feature type="domain" description="Cadherin" evidence="13">
    <location>
        <begin position="2795"/>
        <end position="2895"/>
    </location>
</feature>
<dbReference type="PANTHER" id="PTHR24027:SF438">
    <property type="entry name" value="CADHERIN 23"/>
    <property type="match status" value="1"/>
</dbReference>
<dbReference type="InterPro" id="IPR018097">
    <property type="entry name" value="EGF_Ca-bd_CS"/>
</dbReference>
<feature type="transmembrane region" description="Helical" evidence="9">
    <location>
        <begin position="5293"/>
        <end position="5313"/>
    </location>
</feature>
<evidence type="ECO:0000256" key="7">
    <source>
        <dbReference type="PROSITE-ProRule" id="PRU00076"/>
    </source>
</evidence>
<feature type="region of interest" description="Disordered" evidence="8">
    <location>
        <begin position="5621"/>
        <end position="5719"/>
    </location>
</feature>
<evidence type="ECO:0000256" key="8">
    <source>
        <dbReference type="SAM" id="MobiDB-lite"/>
    </source>
</evidence>
<evidence type="ECO:0000256" key="5">
    <source>
        <dbReference type="ARBA" id="ARBA00023157"/>
    </source>
</evidence>
<dbReference type="CDD" id="cd11304">
    <property type="entry name" value="Cadherin_repeat"/>
    <property type="match status" value="31"/>
</dbReference>
<feature type="compositionally biased region" description="Basic and acidic residues" evidence="8">
    <location>
        <begin position="350"/>
        <end position="360"/>
    </location>
</feature>
<feature type="domain" description="Cadherin" evidence="13">
    <location>
        <begin position="2694"/>
        <end position="2794"/>
    </location>
</feature>
<reference evidence="14 15" key="1">
    <citation type="submission" date="2024-08" db="EMBL/GenBank/DDBJ databases">
        <authorList>
            <person name="Cucini C."/>
            <person name="Frati F."/>
        </authorList>
    </citation>
    <scope>NUCLEOTIDE SEQUENCE [LARGE SCALE GENOMIC DNA]</scope>
</reference>
<dbReference type="CDD" id="cd00110">
    <property type="entry name" value="LamG"/>
    <property type="match status" value="1"/>
</dbReference>
<dbReference type="SMART" id="SM00112">
    <property type="entry name" value="CA"/>
    <property type="match status" value="33"/>
</dbReference>
<feature type="compositionally biased region" description="Basic residues" evidence="8">
    <location>
        <begin position="3133"/>
        <end position="3145"/>
    </location>
</feature>
<feature type="domain" description="Cadherin" evidence="13">
    <location>
        <begin position="762"/>
        <end position="877"/>
    </location>
</feature>
<evidence type="ECO:0008006" key="16">
    <source>
        <dbReference type="Google" id="ProtNLM"/>
    </source>
</evidence>
<feature type="domain" description="Cadherin" evidence="13">
    <location>
        <begin position="4444"/>
        <end position="4547"/>
    </location>
</feature>
<dbReference type="PRINTS" id="PR00205">
    <property type="entry name" value="CADHERIN"/>
</dbReference>
<dbReference type="SMART" id="SM00181">
    <property type="entry name" value="EGF"/>
    <property type="match status" value="6"/>
</dbReference>
<protein>
    <recommendedName>
        <fullName evidence="16">Protocadherin Fat 4</fullName>
    </recommendedName>
</protein>
<feature type="domain" description="Cadherin" evidence="13">
    <location>
        <begin position="2896"/>
        <end position="2994"/>
    </location>
</feature>
<dbReference type="Proteomes" id="UP001642540">
    <property type="component" value="Unassembled WGS sequence"/>
</dbReference>
<dbReference type="EMBL" id="CAXLJM020000069">
    <property type="protein sequence ID" value="CAL8125135.1"/>
    <property type="molecule type" value="Genomic_DNA"/>
</dbReference>
<accession>A0ABP1RBG1</accession>
<comment type="subcellular location">
    <subcellularLocation>
        <location evidence="1">Membrane</location>
    </subcellularLocation>
</comment>
<feature type="disulfide bond" evidence="7">
    <location>
        <begin position="5267"/>
        <end position="5276"/>
    </location>
</feature>
<feature type="chain" id="PRO_5045784492" description="Protocadherin Fat 4" evidence="10">
    <location>
        <begin position="24"/>
        <end position="5719"/>
    </location>
</feature>
<keyword evidence="3 6" id="KW-0106">Calcium</keyword>
<dbReference type="SMART" id="SM00282">
    <property type="entry name" value="LamG"/>
    <property type="match status" value="1"/>
</dbReference>
<feature type="compositionally biased region" description="Acidic residues" evidence="8">
    <location>
        <begin position="1874"/>
        <end position="1894"/>
    </location>
</feature>
<feature type="region of interest" description="Disordered" evidence="8">
    <location>
        <begin position="690"/>
        <end position="726"/>
    </location>
</feature>
<evidence type="ECO:0000259" key="11">
    <source>
        <dbReference type="PROSITE" id="PS50025"/>
    </source>
</evidence>
<feature type="signal peptide" evidence="10">
    <location>
        <begin position="1"/>
        <end position="23"/>
    </location>
</feature>
<dbReference type="CDD" id="cd00054">
    <property type="entry name" value="EGF_CA"/>
    <property type="match status" value="4"/>
</dbReference>
<sequence>MKISRKFILLLLVALAHVPGLAGVSSPSGPNLQSLLLSNLPHHHNEVGVDFIDDDRGGGITGSSSSSSSSHRGPRKISQKKFDTIEAQHHEHYHQPQPSPIRNDEELLLLAADDPNANNNGDGGERNEFRFTEPHYNATVPENSFASTVILPVRGKMGIWNPDASRQIHYSILSGDPLQLFRVEPRQVGDFCFLVIRVRNNERSLNREYRELYKVQIRALVYATESNENSSNVTLFVNNRNNNNNHNNSSRASNPLVAAKSNSGSLSGGKSGNILRAFSGPPSKHKKTSSFPQTLDIMDEIIDKDEGKSLDNEEEETQIMKRPHQEQERVTLPPPHQRFIIDDLNFLSSSDKDNSPSEKTGKRKKNKSSANGNINKDNIRVSAPSSSDAIHLNEQVEDDQTERGLVLEDEEESATRKLFLNDDDTTSDVQNDQSFVSQLHNLPTAATSPTNSKSRRSKPKTEGGGGGGRRNRRGGGGESSSFGGNKTVSRTLREEQQQQQTQNKPRNNNRSRARNRTGSGERRNRLRNRDKQVTLLESKNVLSSNNPQDNLVDVDGLESQTHRSRRIKGMTTTTTTSTTTTTTPHPLRTKSNNKYPDISNSVKRIPLFQTETLVYVRIIDVDDNQPVFESLSYDIGVNADTPVLAKVAKITAADADVGRNQEIYYSLPEWNDHWSIDPITGVLSPTRPLIGYQTSSSSGKDQDRDDSNANNNNSNREILRVRAKNRWNPSPNAGSFATVNIHIRPVNRYAPQIRINRPPQVEIRPYGIIYAIVSIRDPDEGENGIVDLEIKEGDPNGVFRVSPTSSRNEFYIEMSPIVAANFHWNPDKLYNYNLTLKATDRGSPVKTSEKDLQVRLADVLWSSISAASSSSFFSPSSSFSLSSSAGANSAIFEKDVYEVEISETAPPHSVGFRLKRPDSKVLLTISSGNEGQDFYLEETSGVLYTSKWLDAETKSTYTLTIDSRDRRPNRIGDLSRRRQSVAKIIVKITDGNDNDPEFETANNPTQVSLMENEPVGTKVAKISARDRDQGENGYVTYNIANLKPVPFSIDHFSGEIRTAKSFDFEVDRREFQLLIRASDWGQPSRRQSQTTLNINLLDANDNRPLFTVNDCFAVIDRSIKFETEIGKLEAIDFDRNDVVSYRMVSGNEDGCFQMDSHTGKIKVMCDLRDVRSTKRNLNVTATDGEYFSDVMTIKVELWDSIKNNFTKQDTIKSGIKLFSTAQSIFECRDTGVQERFDRMAALSEKNNQKDDIEFGGENGFPLVPSRYGENVHTPSFVDLPAEITVNESTSVGTTVLKLRGRDLDKGYNGLLTFVISSGDEAHGAWDIFNDESLTATGSFSQEANLILAVPLDREDISEYVLNITVWDQGKPAKHSSKLLTIKVLDNNDCKPVFTKTAMKIKIGEGSELIGEQLLQVTAYDDDQPDTPNSAVSYKLLNELPEFSIEEKTGIIRLMRDLDRERQDLYELLVVAEDGGTPKLSSIALVTIQVDDKNDCPPRFESFSQPTMIASSAQGRSSAQQKQQQQGYQNNVGMLSQSSSTRLVKIMEDWPVGGVVTQVIAKDDDLGLGGIVRYSLMDGDENGDFRIDEVSGVVRVKKELDYEKTSIYNLTIRARDMGTPPLFTDSFLVVEVYDVVEQELSVSFTDFVSQANISENAPIGTVVTNVALVPSDSLFYFSGGLVLFLEGESRSFFTVDNQGVIRTAHNLDHETHPSHWLTVVARSIASGKVLARLECFVKVLDVNECHPLTTLPSYTIEVPENVPSSTSLIRLEAFDCDPGASGNLHFSLKTSTPYFEIHPESGEIITTDFPLDREKQSVHIFDVIVTDSGLPPLNSTSQVIVKLLDENDQRPKFLYTRGIRYIPELINELQRDEPTDGENSLEESSEDDEEDEDEELSKWSDWTVLEIESNTDELTNMAEGGSWKKIYRVVAHDGDAGENGTIRYRLKYRANPEITAADETFSIHPVTGEIYTTASSLKVDTVLKFLIEASDGGLPTPLVAETELVLRVKSVNRGPSEPPKILLATKNHVVSLTTKERAGYTVETIDAEDPDGDDLWYEIVSGDPDLYFNMWPESEKLILARPIPMAKEFRLNISVSDGSNFVFTQLLVKVIESERASSLIWEKSNYTGIISELVSDFTSVTTLRVIPELEYHHQHHPSGANHSKTKSSTSTTGSSVGTILYGFHNAEDSRSLEIFSIDTLSGLVSIQRPGLIDRESLPRHVLTVKARDPIHFYMFTRLTIIIEDSNDHAPDWRYSVTELRVPETTAVGSLISQIEAFDMDSGENGRLSYAITFGNIGATFGIDKNSGWLQLDRPLSIPFGETSIEYQLTIQASDHGKPPLSSTTNLNILVTLASDEEVVALRCSGDGTLASRNSPFSSSRMMRVRVKENSSPGTYVTTVRAVNSKAVSFEIEDNRNHMFWIDPTTGVILVGKGRGILDRETKASHEIFVKATNSRGATATCRVVVDIIDVNDHKPQFTKLYYEGIIREDSPLGTLVRKRPEVAEFDEKRPLVLESSDNDVGLNAVITYSMVEDEDMRTVFHIDPSTGALLLVTSLDYEKRSRYFFHVKATDGGGLISPTVATVNVSVENVNMKKPVVQSARVEMLVPTAPGVLIHQVFATDADGDSLDFNITRGNAQEFFKIGKRTGEIRIGKADGFSGSKHVLEVAVTDGRFWSLATITVHVRQLVRNPEFTFRNSTFFGSVIENSTKSVNIMSLTVVGAHMNERLRFQILNPNLHFGIKRTSGVIFTTGKKLDREEEPTHNLLVEVHGDDPSRVARSFVTIKVADINDNAPQFMNLPYVAVVSMEAKPGDPVIQIKAYDADEGENAMIRYELVRSPHGDIYDLDRHSGVIRLRRRPDGVGHHEITIKAYDGGLPTCTTETTVLVKVVSSEQPVFEQQWYETWIPEDAAVGSTALALVAHAKNPILYSIEGGNELDEFGIDYQTGVLYVNSPLDFESQTTYRLTVRATDLVTSSGSNTHVLIRLKDSNDCRPRFTQATYHIRLAEGYMPSQGGLLASLRASDNDTGINAMLTYELIPDDAPVRISADGERISSRRISRHISTEDLDLDIIGSGAANNNNDDDVAKGLFIELSDQEGNDDDDDDAAAGENDDDYEDVTRAAAGEVDVGGSLIVPKRKMGKGNRRKLTSSQRLSDEGKDSSSDSTPIKDRMVNEDATSNQRGADVSRYFMVRPNDGSIVLKQMVDYERAHEFRFSVVVKDSGIPALSSTARVVVEVLDVNDESVVFERPFYHARVSEAAPRGHFISKVSAYDPDIMDSLRFAIVGQSHHQTAFEIDEKSGVVTLSQPSALLSELNFELNVSVTDGVFTSYSRLHIEVEPRNHHAPTFSSLIYEVGCPENSPDGHLIAKLTAVDPDRSIFGRIRYSIADTDEPDLFVIDENSGEVRLTSSPDVSLDREVKASHVVDVVAEDGGGWLGYTKLVVKVIDVNEYAPQFPVTEYRVTVPADRIRSKNPILQAVAVDADTEFGIRYSIVDLPSANSSIKRDSSFFEINPDSGEVRLRMSDEDVLKFTKDKERVDLQFWAGATDEGGLHSYVPVTVVLLPEGEPSPEIHPQNATFFVKEDAPIGSVITTLRVTNIEEPKFRVVSSNDEFFQVDHHGNLLIKARLDQEDEDKHTVVIWAESGDGMSVATSQVMVRVFQFSGRKHPPVFQSQEYRIKVAEDFPEGSLLFTVRAIDSDKSNNIKEKYSLATTGNNADDASTMHHFSVNQDHGWITLVNKLDYERKTEHILHVVAADSEKPFLVSTATVIIQVLNVPDCPVAFDTSHYFSSVREDVPEGTIVATVFATDQDVSKSTGIVPGSSRVVGNTDKVVSTPDSISSNYLAYFIVDGNEKGHFKMNDRGEISVWRRLDYELDQKFTLRIVATDGLHTDYANVTITVLDVNDNSPICPSPEYEMEISEGSSVGTYVISVEASDPDLSAMSPSFSLSGPGTTDFHMNSETGVITTKEKLDREDKAEFYNLVAYAEDRESGEACRVDIRIRILDENDHAPKFTESGSYVVNVKEDAPVGALIGKVHADDEDLGVNRKVRYTLLTVVGSSGESMIDDQFGMDGTSGVISLLRPLDRELVSQYNLTIQATDDGIPPMSSLAHMRIILMDVNDNPPVFAFNYYSASISELAPVSTEVTRVLATSKDIGINADITYDIVGGNGYNHFGIHPKTGVIFVSAPLDYERVKEYVLAIRARDGGTPPLASQALVNITLIDMNDNSPVFNVDSYSVEIPEDAPIGASVMQIQAADLDSGPNSMLTYQLGAGDRLKHFRIDASKGIITVASALDREMIPKYSLEVWAVDHGTPALSSSSTVNIEIQDRNDNPPLLLVPQDEIIVQEDRAIGHIVHKFEVSDADAPPNSQPFSWDLRDADRGKGASVPFTISEQGNLKVAGKLNFQRKNLYRLQVRVFDNGDPPLYSDANVTIKVVDKSQWPPVVSTLTVTAITADETYPSGIPLGKVHASDFDPYDVLVYSLLETPNSASFTIDPSNGTLKSLTPLRAGSYELGIGVSDGRWTARGDAYVKIVTLTSLMPDMKLDQAQFGTTEEVYPPPATHHHQHPGKVEGKSGSGSNTGLHYHNIKSRKDISSFAVVMTLKGHNPQSLLTRIFALINAIKEAMGLEQNGGSLYDVVILSVQTAKEGVFPVVHHQSGSGKEKVVGTMNSPQERSKREASPGSSSSSSIGMDSIPSVDILMAVRKSTDGTFVPPTELVKKLRFAQPQVESVLSAKMTRLTYDICREDSCERGQCRTLVNFEGTQSLITTETLSLITPNHYLEIICACPPGYAGAKCEKVINACAHSECMSGYICVPDASPKGYACLCRKIYCPPGMACEEDDHCAQQTVSFSGTSFLAYNVGPSLERELTLSLRVKTLYTSGTLLHSFGQFDYTMLEIRQGLVQFSWDLGTGKEVLTVTSISVSDNRWHRVFLQLRDNYAILRVDGRSTQRQKSPGPARSLHTGGIIYIGAKIIGVHGSTLESLIPAQGFVGCMKDLRYGFVSDKASDLHIQEVKHYITPGINRVDLDLDPINIIEDEEVEDPFEKGEMDQTARHGRMPSLPLHSSDTDKFGSHLIWSRNISFSCERLLHVVEACRSQPCLNGGGCSEDRTGTPNGYRCDCPSRFHGLNCEIDLDPCGSSPCLNGGKCVPTAPAGTPGSGISFSPSLVATGDWQDPQFFCHCPEGTYGSRCERGRWCKTIEGMYNGLGESEICKHHGECEDGPSGPICWCTGGYTGGTCQLDINECERGDACGAGSTCVNYPGGFRCLCPANATGMRCNRLLATPSIVVSNYQEIIFVFVIIFFIIVIIILFILIRRCFIARERNANSNSIPLSSSQIKDKDNRIPIGRDNREQQQLLRNRDSKISNLEVRPISATSDIFSDLRTDGRSPLDKTYASVGDDLEKQQPFINNLMKGSVKEKQHLGGSAGWDANRDDFSKVQNYMKGEINWAPKGSKPGSPGSGQPGYGFHWDHSDLTQPANISPIRTLPPPPDIPDSISVISHDSNNANSTDQIPTINLAALPPIEGGRDMDTLVEEDDQQIENEERHPLRNNESPVLPYFEDGTCVDDDGINSRLWPIPHPDQYLLSHGISRDGPPSDTLTAIDEEEDCCTCPNQNPLVVAASTPSPAAASGDSKPLAIRNRYKKKSPSASGENEISESSSLLGGTPGIPAGAPNSRSGSHRSSSSNSATSPAGSSASGSSASGSLPKKKNFHKTTHVTQV</sequence>
<feature type="region of interest" description="Disordered" evidence="8">
    <location>
        <begin position="436"/>
        <end position="532"/>
    </location>
</feature>
<feature type="domain" description="Cadherin" evidence="13">
    <location>
        <begin position="3245"/>
        <end position="3345"/>
    </location>
</feature>
<feature type="domain" description="Cadherin" evidence="13">
    <location>
        <begin position="2176"/>
        <end position="2251"/>
    </location>
</feature>
<evidence type="ECO:0000259" key="13">
    <source>
        <dbReference type="PROSITE" id="PS50268"/>
    </source>
</evidence>
<evidence type="ECO:0000256" key="2">
    <source>
        <dbReference type="ARBA" id="ARBA00022737"/>
    </source>
</evidence>
<dbReference type="Gene3D" id="2.10.25.10">
    <property type="entry name" value="Laminin"/>
    <property type="match status" value="4"/>
</dbReference>
<feature type="compositionally biased region" description="Gly residues" evidence="8">
    <location>
        <begin position="462"/>
        <end position="478"/>
    </location>
</feature>
<feature type="domain" description="Cadherin" evidence="13">
    <location>
        <begin position="3570"/>
        <end position="3668"/>
    </location>
</feature>
<feature type="domain" description="Cadherin" evidence="13">
    <location>
        <begin position="1394"/>
        <end position="1499"/>
    </location>
</feature>
<dbReference type="PROSITE" id="PS00022">
    <property type="entry name" value="EGF_1"/>
    <property type="match status" value="4"/>
</dbReference>
<feature type="domain" description="Laminin G" evidence="11">
    <location>
        <begin position="4844"/>
        <end position="5025"/>
    </location>
</feature>
<keyword evidence="9" id="KW-0812">Transmembrane</keyword>
<feature type="domain" description="EGF-like" evidence="12">
    <location>
        <begin position="5089"/>
        <end position="5129"/>
    </location>
</feature>
<feature type="compositionally biased region" description="Polar residues" evidence="8">
    <location>
        <begin position="436"/>
        <end position="452"/>
    </location>
</feature>
<dbReference type="SMART" id="SM00179">
    <property type="entry name" value="EGF_CA"/>
    <property type="match status" value="4"/>
</dbReference>
<dbReference type="PROSITE" id="PS50268">
    <property type="entry name" value="CADHERIN_2"/>
    <property type="match status" value="32"/>
</dbReference>
<feature type="domain" description="Cadherin" evidence="13">
    <location>
        <begin position="3346"/>
        <end position="3452"/>
    </location>
</feature>
<feature type="region of interest" description="Disordered" evidence="8">
    <location>
        <begin position="4555"/>
        <end position="4575"/>
    </location>
</feature>
<dbReference type="SUPFAM" id="SSF57196">
    <property type="entry name" value="EGF/Laminin"/>
    <property type="match status" value="2"/>
</dbReference>
<feature type="domain" description="Cadherin" evidence="13">
    <location>
        <begin position="629"/>
        <end position="753"/>
    </location>
</feature>
<feature type="domain" description="Cadherin" evidence="13">
    <location>
        <begin position="3156"/>
        <end position="3249"/>
    </location>
</feature>
<feature type="domain" description="Cadherin" evidence="13">
    <location>
        <begin position="1001"/>
        <end position="1106"/>
    </location>
</feature>
<feature type="domain" description="EGF-like" evidence="12">
    <location>
        <begin position="5203"/>
        <end position="5238"/>
    </location>
</feature>
<feature type="domain" description="Cadherin" evidence="13">
    <location>
        <begin position="4012"/>
        <end position="4123"/>
    </location>
</feature>
<feature type="domain" description="Cadherin" evidence="13">
    <location>
        <begin position="3908"/>
        <end position="4010"/>
    </location>
</feature>
<feature type="region of interest" description="Disordered" evidence="8">
    <location>
        <begin position="1509"/>
        <end position="1531"/>
    </location>
</feature>
<feature type="domain" description="Cadherin" evidence="13">
    <location>
        <begin position="2377"/>
        <end position="2476"/>
    </location>
</feature>
<feature type="region of interest" description="Disordered" evidence="8">
    <location>
        <begin position="5329"/>
        <end position="5350"/>
    </location>
</feature>
<feature type="compositionally biased region" description="Low complexity" evidence="8">
    <location>
        <begin position="4678"/>
        <end position="4689"/>
    </location>
</feature>
<feature type="disulfide bond" evidence="7">
    <location>
        <begin position="5228"/>
        <end position="5237"/>
    </location>
</feature>
<proteinExistence type="predicted"/>
<dbReference type="Pfam" id="PF02210">
    <property type="entry name" value="Laminin_G_2"/>
    <property type="match status" value="1"/>
</dbReference>
<keyword evidence="10" id="KW-0732">Signal</keyword>
<organism evidence="14 15">
    <name type="scientific">Orchesella dallaii</name>
    <dbReference type="NCBI Taxonomy" id="48710"/>
    <lineage>
        <taxon>Eukaryota</taxon>
        <taxon>Metazoa</taxon>
        <taxon>Ecdysozoa</taxon>
        <taxon>Arthropoda</taxon>
        <taxon>Hexapoda</taxon>
        <taxon>Collembola</taxon>
        <taxon>Entomobryomorpha</taxon>
        <taxon>Entomobryoidea</taxon>
        <taxon>Orchesellidae</taxon>
        <taxon>Orchesellinae</taxon>
        <taxon>Orchesella</taxon>
    </lineage>
</organism>
<dbReference type="PROSITE" id="PS00232">
    <property type="entry name" value="CADHERIN_1"/>
    <property type="match status" value="7"/>
</dbReference>
<evidence type="ECO:0000256" key="6">
    <source>
        <dbReference type="PROSITE-ProRule" id="PRU00043"/>
    </source>
</evidence>
<feature type="disulfide bond" evidence="7">
    <location>
        <begin position="5180"/>
        <end position="5189"/>
    </location>
</feature>
<feature type="compositionally biased region" description="Basic and acidic residues" evidence="8">
    <location>
        <begin position="3151"/>
        <end position="3171"/>
    </location>
</feature>
<feature type="region of interest" description="Disordered" evidence="8">
    <location>
        <begin position="5447"/>
        <end position="5490"/>
    </location>
</feature>
<feature type="domain" description="Cadherin" evidence="13">
    <location>
        <begin position="2607"/>
        <end position="2691"/>
    </location>
</feature>
<feature type="domain" description="Cadherin" evidence="13">
    <location>
        <begin position="3669"/>
        <end position="3780"/>
    </location>
</feature>
<keyword evidence="9" id="KW-1133">Transmembrane helix</keyword>
<dbReference type="PROSITE" id="PS01186">
    <property type="entry name" value="EGF_2"/>
    <property type="match status" value="1"/>
</dbReference>
<evidence type="ECO:0000259" key="12">
    <source>
        <dbReference type="PROSITE" id="PS50026"/>
    </source>
</evidence>
<dbReference type="SUPFAM" id="SSF49313">
    <property type="entry name" value="Cadherin-like"/>
    <property type="match status" value="34"/>
</dbReference>
<feature type="domain" description="Cadherin" evidence="13">
    <location>
        <begin position="4124"/>
        <end position="4228"/>
    </location>
</feature>
<evidence type="ECO:0000256" key="1">
    <source>
        <dbReference type="ARBA" id="ARBA00004370"/>
    </source>
</evidence>
<dbReference type="InterPro" id="IPR013320">
    <property type="entry name" value="ConA-like_dom_sf"/>
</dbReference>
<feature type="region of interest" description="Disordered" evidence="8">
    <location>
        <begin position="559"/>
        <end position="595"/>
    </location>
</feature>
<feature type="domain" description="Cadherin" evidence="13">
    <location>
        <begin position="1537"/>
        <end position="1643"/>
    </location>
</feature>
<dbReference type="PROSITE" id="PS01187">
    <property type="entry name" value="EGF_CA"/>
    <property type="match status" value="1"/>
</dbReference>
<name>A0ABP1RBG1_9HEXA</name>
<feature type="domain" description="Cadherin" evidence="13">
    <location>
        <begin position="893"/>
        <end position="998"/>
    </location>
</feature>
<dbReference type="PANTHER" id="PTHR24027">
    <property type="entry name" value="CADHERIN-23"/>
    <property type="match status" value="1"/>
</dbReference>
<feature type="region of interest" description="Disordered" evidence="8">
    <location>
        <begin position="1866"/>
        <end position="1898"/>
    </location>
</feature>
<dbReference type="Gene3D" id="2.60.120.200">
    <property type="match status" value="1"/>
</dbReference>
<dbReference type="PROSITE" id="PS50025">
    <property type="entry name" value="LAM_G_DOMAIN"/>
    <property type="match status" value="1"/>
</dbReference>
<feature type="domain" description="Cadherin" evidence="13">
    <location>
        <begin position="4342"/>
        <end position="4442"/>
    </location>
</feature>
<feature type="compositionally biased region" description="Low complexity" evidence="8">
    <location>
        <begin position="5671"/>
        <end position="5703"/>
    </location>
</feature>
<dbReference type="SUPFAM" id="SSF49899">
    <property type="entry name" value="Concanavalin A-like lectins/glucanases"/>
    <property type="match status" value="1"/>
</dbReference>
<dbReference type="Gene3D" id="2.60.40.60">
    <property type="entry name" value="Cadherins"/>
    <property type="match status" value="35"/>
</dbReference>
<gene>
    <name evidence="14" type="ORF">ODALV1_LOCUS20866</name>
</gene>
<keyword evidence="4 9" id="KW-0472">Membrane</keyword>
<feature type="region of interest" description="Disordered" evidence="8">
    <location>
        <begin position="4654"/>
        <end position="4689"/>
    </location>
</feature>
<keyword evidence="15" id="KW-1185">Reference proteome</keyword>
<feature type="compositionally biased region" description="Low complexity" evidence="8">
    <location>
        <begin position="238"/>
        <end position="265"/>
    </location>
</feature>
<evidence type="ECO:0000256" key="4">
    <source>
        <dbReference type="ARBA" id="ARBA00023136"/>
    </source>
</evidence>
<feature type="compositionally biased region" description="Polar residues" evidence="8">
    <location>
        <begin position="5646"/>
        <end position="5661"/>
    </location>
</feature>
<feature type="domain" description="Cadherin" evidence="13">
    <location>
        <begin position="4229"/>
        <end position="4333"/>
    </location>
</feature>
<keyword evidence="2" id="KW-0677">Repeat</keyword>
<dbReference type="PROSITE" id="PS00010">
    <property type="entry name" value="ASX_HYDROXYL"/>
    <property type="match status" value="1"/>
</dbReference>
<feature type="compositionally biased region" description="Basic residues" evidence="8">
    <location>
        <begin position="5705"/>
        <end position="5719"/>
    </location>
</feature>
<feature type="domain" description="Cadherin" evidence="13">
    <location>
        <begin position="1123"/>
        <end position="1218"/>
    </location>
</feature>
<evidence type="ECO:0000256" key="3">
    <source>
        <dbReference type="ARBA" id="ARBA00022837"/>
    </source>
</evidence>
<comment type="caution">
    <text evidence="14">The sequence shown here is derived from an EMBL/GenBank/DDBJ whole genome shotgun (WGS) entry which is preliminary data.</text>
</comment>
<feature type="domain" description="Cadherin" evidence="13">
    <location>
        <begin position="1644"/>
        <end position="1753"/>
    </location>
</feature>
<dbReference type="InterPro" id="IPR020894">
    <property type="entry name" value="Cadherin_CS"/>
</dbReference>
<keyword evidence="7" id="KW-0245">EGF-like domain</keyword>
<feature type="region of interest" description="Disordered" evidence="8">
    <location>
        <begin position="3130"/>
        <end position="3177"/>
    </location>
</feature>
<dbReference type="InterPro" id="IPR001881">
    <property type="entry name" value="EGF-like_Ca-bd_dom"/>
</dbReference>
<dbReference type="InterPro" id="IPR000152">
    <property type="entry name" value="EGF-type_Asp/Asn_hydroxyl_site"/>
</dbReference>
<feature type="compositionally biased region" description="Low complexity" evidence="8">
    <location>
        <begin position="1509"/>
        <end position="1528"/>
    </location>
</feature>
<feature type="domain" description="Cadherin" evidence="13">
    <location>
        <begin position="1925"/>
        <end position="2020"/>
    </location>
</feature>
<feature type="domain" description="EGF-like" evidence="12">
    <location>
        <begin position="5131"/>
        <end position="5190"/>
    </location>
</feature>
<feature type="region of interest" description="Disordered" evidence="8">
    <location>
        <begin position="48"/>
        <end position="78"/>
    </location>
</feature>
<evidence type="ECO:0000256" key="9">
    <source>
        <dbReference type="SAM" id="Phobius"/>
    </source>
</evidence>
<feature type="compositionally biased region" description="Basic and acidic residues" evidence="8">
    <location>
        <begin position="519"/>
        <end position="532"/>
    </location>
</feature>
<evidence type="ECO:0000256" key="10">
    <source>
        <dbReference type="SAM" id="SignalP"/>
    </source>
</evidence>
<feature type="domain" description="Cadherin" evidence="13">
    <location>
        <begin position="2477"/>
        <end position="2596"/>
    </location>
</feature>
<feature type="domain" description="Cadherin" evidence="13">
    <location>
        <begin position="1749"/>
        <end position="1852"/>
    </location>
</feature>
<keyword evidence="5 7" id="KW-1015">Disulfide bond</keyword>
<feature type="domain" description="EGF-like" evidence="12">
    <location>
        <begin position="5240"/>
        <end position="5277"/>
    </location>
</feature>
<feature type="compositionally biased region" description="Basic and acidic residues" evidence="8">
    <location>
        <begin position="5336"/>
        <end position="5350"/>
    </location>
</feature>
<dbReference type="Pfam" id="PF00028">
    <property type="entry name" value="Cadherin"/>
    <property type="match status" value="20"/>
</dbReference>
<feature type="domain" description="Cadherin" evidence="13">
    <location>
        <begin position="1277"/>
        <end position="1393"/>
    </location>
</feature>
<feature type="compositionally biased region" description="Low complexity" evidence="8">
    <location>
        <begin position="571"/>
        <end position="583"/>
    </location>
</feature>
<feature type="domain" description="Cadherin" evidence="13">
    <location>
        <begin position="2252"/>
        <end position="2376"/>
    </location>
</feature>
<feature type="disulfide bond" evidence="7">
    <location>
        <begin position="5119"/>
        <end position="5128"/>
    </location>
</feature>
<dbReference type="InterPro" id="IPR039808">
    <property type="entry name" value="Cadherin"/>
</dbReference>
<evidence type="ECO:0000313" key="14">
    <source>
        <dbReference type="EMBL" id="CAL8125135.1"/>
    </source>
</evidence>
<feature type="compositionally biased region" description="Low complexity" evidence="8">
    <location>
        <begin position="497"/>
        <end position="506"/>
    </location>
</feature>